<dbReference type="Pfam" id="PF00092">
    <property type="entry name" value="VWA"/>
    <property type="match status" value="1"/>
</dbReference>
<protein>
    <recommendedName>
        <fullName evidence="1">VWFA domain-containing protein</fullName>
    </recommendedName>
</protein>
<proteinExistence type="predicted"/>
<dbReference type="InterPro" id="IPR002035">
    <property type="entry name" value="VWF_A"/>
</dbReference>
<dbReference type="RefSeq" id="WP_073599231.1">
    <property type="nucleotide sequence ID" value="NZ_MRCB01000008.1"/>
</dbReference>
<dbReference type="EMBL" id="MRCB01000008">
    <property type="protein sequence ID" value="OKH23757.1"/>
    <property type="molecule type" value="Genomic_DNA"/>
</dbReference>
<reference evidence="2 3" key="1">
    <citation type="submission" date="2016-11" db="EMBL/GenBank/DDBJ databases">
        <title>Draft Genome Sequences of Nine Cyanobacterial Strains from Diverse Habitats.</title>
        <authorList>
            <person name="Zhu T."/>
            <person name="Hou S."/>
            <person name="Lu X."/>
            <person name="Hess W.R."/>
        </authorList>
    </citation>
    <scope>NUCLEOTIDE SEQUENCE [LARGE SCALE GENOMIC DNA]</scope>
    <source>
        <strain evidence="2 3">NIES-593</strain>
    </source>
</reference>
<name>A0A1U7HJL0_9CYAN</name>
<dbReference type="OrthoDB" id="571198at2"/>
<dbReference type="PROSITE" id="PS50234">
    <property type="entry name" value="VWFA"/>
    <property type="match status" value="1"/>
</dbReference>
<accession>A0A1U7HJL0</accession>
<dbReference type="InterPro" id="IPR051266">
    <property type="entry name" value="CLCR"/>
</dbReference>
<dbReference type="Proteomes" id="UP000186868">
    <property type="component" value="Unassembled WGS sequence"/>
</dbReference>
<keyword evidence="3" id="KW-1185">Reference proteome</keyword>
<dbReference type="Gene3D" id="3.40.50.410">
    <property type="entry name" value="von Willebrand factor, type A domain"/>
    <property type="match status" value="1"/>
</dbReference>
<sequence length="418" mass="45795">MKVSIQPALSDSHLDANQARSQRQLSLSIAAIAEEQEQSLPLNLCLVLDHSGSLTGRPLETVKEAAIRLIERLSHKDRLSVVAFDHRAKVIVPNQTVTELSKVRHQIQQLEPAGGTAIDEGMKLGIIEATKGKNNTVSQILLLTDGENEHGDNQRCLKLAQLASEYNITINTLGFGTHWNQDVLEKIADYAGGTLSYIETPDKVLSEFSRLFNRLQSVALTNARLLLELAPQVRLAELKPIAQVAPDTVELTSQVEGDCHLIRLGDLMTGDSRVVLVNLYLSQLPTGTQTIAKVQVRYDDPATSQEGLLTEKLPVQVEVQSVYQPQPDPQVQKAILMLAKYRQTQIAETKLKQGDRDGAVTMLQTAANTALQLGDQGAATVLQTSATRLQSGQDLSEAERKKTRIVAKTILQEKTTQA</sequence>
<gene>
    <name evidence="2" type="ORF">NIES593_08840</name>
</gene>
<dbReference type="SUPFAM" id="SSF53300">
    <property type="entry name" value="vWA-like"/>
    <property type="match status" value="1"/>
</dbReference>
<dbReference type="PANTHER" id="PTHR10579:SF43">
    <property type="entry name" value="ZINC FINGER (C3HC4-TYPE RING FINGER) FAMILY PROTEIN"/>
    <property type="match status" value="1"/>
</dbReference>
<dbReference type="PANTHER" id="PTHR10579">
    <property type="entry name" value="CALCIUM-ACTIVATED CHLORIDE CHANNEL REGULATOR"/>
    <property type="match status" value="1"/>
</dbReference>
<dbReference type="SMART" id="SM00327">
    <property type="entry name" value="VWA"/>
    <property type="match status" value="1"/>
</dbReference>
<organism evidence="2 3">
    <name type="scientific">Hydrococcus rivularis NIES-593</name>
    <dbReference type="NCBI Taxonomy" id="1921803"/>
    <lineage>
        <taxon>Bacteria</taxon>
        <taxon>Bacillati</taxon>
        <taxon>Cyanobacteriota</taxon>
        <taxon>Cyanophyceae</taxon>
        <taxon>Pleurocapsales</taxon>
        <taxon>Hydrococcaceae</taxon>
        <taxon>Hydrococcus</taxon>
    </lineage>
</organism>
<evidence type="ECO:0000259" key="1">
    <source>
        <dbReference type="PROSITE" id="PS50234"/>
    </source>
</evidence>
<evidence type="ECO:0000313" key="2">
    <source>
        <dbReference type="EMBL" id="OKH23757.1"/>
    </source>
</evidence>
<dbReference type="InterPro" id="IPR036465">
    <property type="entry name" value="vWFA_dom_sf"/>
</dbReference>
<dbReference type="AlphaFoldDB" id="A0A1U7HJL0"/>
<evidence type="ECO:0000313" key="3">
    <source>
        <dbReference type="Proteomes" id="UP000186868"/>
    </source>
</evidence>
<dbReference type="STRING" id="1921803.NIES593_08840"/>
<comment type="caution">
    <text evidence="2">The sequence shown here is derived from an EMBL/GenBank/DDBJ whole genome shotgun (WGS) entry which is preliminary data.</text>
</comment>
<feature type="domain" description="VWFA" evidence="1">
    <location>
        <begin position="43"/>
        <end position="215"/>
    </location>
</feature>